<keyword evidence="3" id="KW-1185">Reference proteome</keyword>
<evidence type="ECO:0000256" key="1">
    <source>
        <dbReference type="SAM" id="MobiDB-lite"/>
    </source>
</evidence>
<evidence type="ECO:0000313" key="3">
    <source>
        <dbReference type="Proteomes" id="UP001412067"/>
    </source>
</evidence>
<dbReference type="PANTHER" id="PTHR44372:SF1">
    <property type="entry name" value="ELONGATION FACTOR 1-GAMMA 3"/>
    <property type="match status" value="1"/>
</dbReference>
<feature type="compositionally biased region" description="Basic and acidic residues" evidence="1">
    <location>
        <begin position="140"/>
        <end position="149"/>
    </location>
</feature>
<reference evidence="2 3" key="1">
    <citation type="journal article" date="2022" name="Nat. Plants">
        <title>Genomes of leafy and leafless Platanthera orchids illuminate the evolution of mycoheterotrophy.</title>
        <authorList>
            <person name="Li M.H."/>
            <person name="Liu K.W."/>
            <person name="Li Z."/>
            <person name="Lu H.C."/>
            <person name="Ye Q.L."/>
            <person name="Zhang D."/>
            <person name="Wang J.Y."/>
            <person name="Li Y.F."/>
            <person name="Zhong Z.M."/>
            <person name="Liu X."/>
            <person name="Yu X."/>
            <person name="Liu D.K."/>
            <person name="Tu X.D."/>
            <person name="Liu B."/>
            <person name="Hao Y."/>
            <person name="Liao X.Y."/>
            <person name="Jiang Y.T."/>
            <person name="Sun W.H."/>
            <person name="Chen J."/>
            <person name="Chen Y.Q."/>
            <person name="Ai Y."/>
            <person name="Zhai J.W."/>
            <person name="Wu S.S."/>
            <person name="Zhou Z."/>
            <person name="Hsiao Y.Y."/>
            <person name="Wu W.L."/>
            <person name="Chen Y.Y."/>
            <person name="Lin Y.F."/>
            <person name="Hsu J.L."/>
            <person name="Li C.Y."/>
            <person name="Wang Z.W."/>
            <person name="Zhao X."/>
            <person name="Zhong W.Y."/>
            <person name="Ma X.K."/>
            <person name="Ma L."/>
            <person name="Huang J."/>
            <person name="Chen G.Z."/>
            <person name="Huang M.Z."/>
            <person name="Huang L."/>
            <person name="Peng D.H."/>
            <person name="Luo Y.B."/>
            <person name="Zou S.Q."/>
            <person name="Chen S.P."/>
            <person name="Lan S."/>
            <person name="Tsai W.C."/>
            <person name="Van de Peer Y."/>
            <person name="Liu Z.J."/>
        </authorList>
    </citation>
    <scope>NUCLEOTIDE SEQUENCE [LARGE SCALE GENOMIC DNA]</scope>
    <source>
        <strain evidence="2">Lor288</strain>
    </source>
</reference>
<feature type="region of interest" description="Disordered" evidence="1">
    <location>
        <begin position="1"/>
        <end position="36"/>
    </location>
</feature>
<name>A0ABR2MX46_9ASPA</name>
<dbReference type="InterPro" id="IPR036282">
    <property type="entry name" value="Glutathione-S-Trfase_C_sf"/>
</dbReference>
<evidence type="ECO:0000313" key="2">
    <source>
        <dbReference type="EMBL" id="KAK8968422.1"/>
    </source>
</evidence>
<dbReference type="GO" id="GO:0003746">
    <property type="term" value="F:translation elongation factor activity"/>
    <property type="evidence" value="ECO:0007669"/>
    <property type="project" value="UniProtKB-KW"/>
</dbReference>
<organism evidence="2 3">
    <name type="scientific">Platanthera guangdongensis</name>
    <dbReference type="NCBI Taxonomy" id="2320717"/>
    <lineage>
        <taxon>Eukaryota</taxon>
        <taxon>Viridiplantae</taxon>
        <taxon>Streptophyta</taxon>
        <taxon>Embryophyta</taxon>
        <taxon>Tracheophyta</taxon>
        <taxon>Spermatophyta</taxon>
        <taxon>Magnoliopsida</taxon>
        <taxon>Liliopsida</taxon>
        <taxon>Asparagales</taxon>
        <taxon>Orchidaceae</taxon>
        <taxon>Orchidoideae</taxon>
        <taxon>Orchideae</taxon>
        <taxon>Orchidinae</taxon>
        <taxon>Platanthera</taxon>
    </lineage>
</organism>
<dbReference type="SUPFAM" id="SSF47616">
    <property type="entry name" value="GST C-terminal domain-like"/>
    <property type="match status" value="1"/>
</dbReference>
<dbReference type="Gene3D" id="1.20.1050.10">
    <property type="match status" value="1"/>
</dbReference>
<proteinExistence type="predicted"/>
<keyword evidence="2" id="KW-0251">Elongation factor</keyword>
<sequence>MGGGGGLLGEEEDEEGVSNMIWGGRRRSGASCSRREEDAEMYVEIGGGGESEGELLPAAVNQDSAEFEERGITQLKKASCTLNTHLGTKTFQVGHSITLDDIIIGCNLCYGFSQKITGEVNQVDSVPPIQSGQSLGQPKEPVKSKEVSKKVVPHP</sequence>
<protein>
    <submittedName>
        <fullName evidence="2">Elongation factor 1-gamma 3</fullName>
    </submittedName>
</protein>
<dbReference type="EMBL" id="JBBWWR010000004">
    <property type="protein sequence ID" value="KAK8968422.1"/>
    <property type="molecule type" value="Genomic_DNA"/>
</dbReference>
<feature type="region of interest" description="Disordered" evidence="1">
    <location>
        <begin position="127"/>
        <end position="155"/>
    </location>
</feature>
<dbReference type="PANTHER" id="PTHR44372">
    <property type="entry name" value="ELONGATION FACTOR 1-GAMMA 1-RELATED"/>
    <property type="match status" value="1"/>
</dbReference>
<gene>
    <name evidence="2" type="ORF">KSP40_PGU002275</name>
</gene>
<keyword evidence="2" id="KW-0648">Protein biosynthesis</keyword>
<feature type="compositionally biased region" description="Polar residues" evidence="1">
    <location>
        <begin position="127"/>
        <end position="136"/>
    </location>
</feature>
<accession>A0ABR2MX46</accession>
<dbReference type="Proteomes" id="UP001412067">
    <property type="component" value="Unassembled WGS sequence"/>
</dbReference>
<comment type="caution">
    <text evidence="2">The sequence shown here is derived from an EMBL/GenBank/DDBJ whole genome shotgun (WGS) entry which is preliminary data.</text>
</comment>
<dbReference type="InterPro" id="IPR044628">
    <property type="entry name" value="EF-1-gamma_plant"/>
</dbReference>